<dbReference type="PANTHER" id="PTHR33608">
    <property type="entry name" value="BLL2464 PROTEIN"/>
    <property type="match status" value="1"/>
</dbReference>
<feature type="transmembrane region" description="Helical" evidence="1">
    <location>
        <begin position="46"/>
        <end position="64"/>
    </location>
</feature>
<keyword evidence="1" id="KW-0812">Transmembrane</keyword>
<proteinExistence type="predicted"/>
<keyword evidence="4" id="KW-1185">Reference proteome</keyword>
<feature type="domain" description="DUF58" evidence="2">
    <location>
        <begin position="203"/>
        <end position="396"/>
    </location>
</feature>
<keyword evidence="1" id="KW-0472">Membrane</keyword>
<feature type="transmembrane region" description="Helical" evidence="1">
    <location>
        <begin position="22"/>
        <end position="40"/>
    </location>
</feature>
<evidence type="ECO:0000259" key="2">
    <source>
        <dbReference type="Pfam" id="PF01882"/>
    </source>
</evidence>
<evidence type="ECO:0000256" key="1">
    <source>
        <dbReference type="SAM" id="Phobius"/>
    </source>
</evidence>
<evidence type="ECO:0000313" key="4">
    <source>
        <dbReference type="Proteomes" id="UP001141259"/>
    </source>
</evidence>
<accession>A0A9X2VNF0</accession>
<dbReference type="AlphaFoldDB" id="A0A9X2VNF0"/>
<organism evidence="3 4">
    <name type="scientific">Umezawaea endophytica</name>
    <dbReference type="NCBI Taxonomy" id="1654476"/>
    <lineage>
        <taxon>Bacteria</taxon>
        <taxon>Bacillati</taxon>
        <taxon>Actinomycetota</taxon>
        <taxon>Actinomycetes</taxon>
        <taxon>Pseudonocardiales</taxon>
        <taxon>Pseudonocardiaceae</taxon>
        <taxon>Umezawaea</taxon>
    </lineage>
</organism>
<keyword evidence="1" id="KW-1133">Transmembrane helix</keyword>
<protein>
    <submittedName>
        <fullName evidence="3">DUF58 domain-containing protein</fullName>
    </submittedName>
</protein>
<dbReference type="EMBL" id="JANYMP010000011">
    <property type="protein sequence ID" value="MCS7479898.1"/>
    <property type="molecule type" value="Genomic_DNA"/>
</dbReference>
<dbReference type="Proteomes" id="UP001141259">
    <property type="component" value="Unassembled WGS sequence"/>
</dbReference>
<comment type="caution">
    <text evidence="3">The sequence shown here is derived from an EMBL/GenBank/DDBJ whole genome shotgun (WGS) entry which is preliminary data.</text>
</comment>
<dbReference type="InterPro" id="IPR002881">
    <property type="entry name" value="DUF58"/>
</dbReference>
<evidence type="ECO:0000313" key="3">
    <source>
        <dbReference type="EMBL" id="MCS7479898.1"/>
    </source>
</evidence>
<gene>
    <name evidence="3" type="ORF">NZH93_23810</name>
</gene>
<sequence length="440" mass="46936">MSRADRIRAAFTREGGWRATDAYGRAVLLGVALPVLGGLLHKVELVLLGAPFLVSALFALAVRVRGVPTVTVRPLPRTAEPGSATTGVDVDPAEGAEFLAVRLPAPGTAGDLGPVHLLPATSGPIVVKLRREAWGEGVDLRADHLFAGPDGLLVHGPVVGVERGRVVLPPVDALPAGLLPARAAGLVGVHRTRRPGDSTELRDIRAFQAGDRLRRIDWRVSLRSPVLHVREHHAEADADVVLALDTRLDLGSRVADWSTGHAGRTSRPGGSLDTAVRAAASLAAGYLRQGDRVGLADLGRPQLGVRPGIGRRQLLRLRNQLVVCARAAGWAPRPSLHRVPHGALVVVLSPFLDDHVVEVAVQAARRGSLVLAVDVLPPDLRPDEETPWGEGALRVITLEQRTRLEAMKQHGIAVVPWDERGHSVAATLRRANRPGRPVVR</sequence>
<dbReference type="PANTHER" id="PTHR33608:SF14">
    <property type="entry name" value="POSSIBLE CONSERVED SECRETED PROTEIN"/>
    <property type="match status" value="1"/>
</dbReference>
<dbReference type="RefSeq" id="WP_259625393.1">
    <property type="nucleotide sequence ID" value="NZ_JANYMP010000011.1"/>
</dbReference>
<reference evidence="3" key="1">
    <citation type="submission" date="2022-08" db="EMBL/GenBank/DDBJ databases">
        <authorList>
            <person name="Tistechok S."/>
            <person name="Samborskyy M."/>
            <person name="Roman I."/>
        </authorList>
    </citation>
    <scope>NUCLEOTIDE SEQUENCE</scope>
    <source>
        <strain evidence="3">DSM 103496</strain>
    </source>
</reference>
<dbReference type="Pfam" id="PF01882">
    <property type="entry name" value="DUF58"/>
    <property type="match status" value="1"/>
</dbReference>
<name>A0A9X2VNF0_9PSEU</name>